<comment type="subcellular location">
    <subcellularLocation>
        <location evidence="1 10">Cell membrane</location>
        <topology evidence="1 10">Multi-pass membrane protein</topology>
    </subcellularLocation>
</comment>
<keyword evidence="9 10" id="KW-0807">Transducer</keyword>
<evidence type="ECO:0000256" key="7">
    <source>
        <dbReference type="ARBA" id="ARBA00023136"/>
    </source>
</evidence>
<evidence type="ECO:0000256" key="6">
    <source>
        <dbReference type="ARBA" id="ARBA00022989"/>
    </source>
</evidence>
<keyword evidence="8 10" id="KW-0675">Receptor</keyword>
<evidence type="ECO:0000256" key="2">
    <source>
        <dbReference type="ARBA" id="ARBA00022475"/>
    </source>
</evidence>
<evidence type="ECO:0000313" key="12">
    <source>
        <dbReference type="Proteomes" id="UP001652700"/>
    </source>
</evidence>
<organism evidence="11 12">
    <name type="scientific">Diabrotica virgifera virgifera</name>
    <name type="common">western corn rootworm</name>
    <dbReference type="NCBI Taxonomy" id="50390"/>
    <lineage>
        <taxon>Eukaryota</taxon>
        <taxon>Metazoa</taxon>
        <taxon>Ecdysozoa</taxon>
        <taxon>Arthropoda</taxon>
        <taxon>Hexapoda</taxon>
        <taxon>Insecta</taxon>
        <taxon>Pterygota</taxon>
        <taxon>Neoptera</taxon>
        <taxon>Endopterygota</taxon>
        <taxon>Coleoptera</taxon>
        <taxon>Polyphaga</taxon>
        <taxon>Cucujiformia</taxon>
        <taxon>Chrysomeloidea</taxon>
        <taxon>Chrysomelidae</taxon>
        <taxon>Galerucinae</taxon>
        <taxon>Diabroticina</taxon>
        <taxon>Diabroticites</taxon>
        <taxon>Diabrotica</taxon>
    </lineage>
</organism>
<feature type="transmembrane region" description="Helical" evidence="10">
    <location>
        <begin position="12"/>
        <end position="34"/>
    </location>
</feature>
<reference evidence="11" key="1">
    <citation type="submission" date="2025-05" db="UniProtKB">
        <authorList>
            <consortium name="EnsemblMetazoa"/>
        </authorList>
    </citation>
    <scope>IDENTIFICATION</scope>
</reference>
<dbReference type="Pfam" id="PF02949">
    <property type="entry name" value="7tm_6"/>
    <property type="match status" value="1"/>
</dbReference>
<evidence type="ECO:0000256" key="1">
    <source>
        <dbReference type="ARBA" id="ARBA00004651"/>
    </source>
</evidence>
<evidence type="ECO:0000313" key="11">
    <source>
        <dbReference type="EnsemblMetazoa" id="XP_050507869.1"/>
    </source>
</evidence>
<dbReference type="RefSeq" id="XP_050507869.1">
    <property type="nucleotide sequence ID" value="XM_050651912.1"/>
</dbReference>
<dbReference type="PANTHER" id="PTHR21137">
    <property type="entry name" value="ODORANT RECEPTOR"/>
    <property type="match status" value="1"/>
</dbReference>
<name>A0ABM5KCF5_DIAVI</name>
<evidence type="ECO:0000256" key="8">
    <source>
        <dbReference type="ARBA" id="ARBA00023170"/>
    </source>
</evidence>
<feature type="transmembrane region" description="Helical" evidence="10">
    <location>
        <begin position="46"/>
        <end position="65"/>
    </location>
</feature>
<evidence type="ECO:0000256" key="9">
    <source>
        <dbReference type="ARBA" id="ARBA00023224"/>
    </source>
</evidence>
<protein>
    <recommendedName>
        <fullName evidence="10">Odorant receptor</fullName>
    </recommendedName>
</protein>
<keyword evidence="12" id="KW-1185">Reference proteome</keyword>
<feature type="transmembrane region" description="Helical" evidence="10">
    <location>
        <begin position="156"/>
        <end position="180"/>
    </location>
</feature>
<keyword evidence="5 10" id="KW-0552">Olfaction</keyword>
<evidence type="ECO:0000256" key="3">
    <source>
        <dbReference type="ARBA" id="ARBA00022606"/>
    </source>
</evidence>
<dbReference type="InterPro" id="IPR004117">
    <property type="entry name" value="7tm6_olfct_rcpt"/>
</dbReference>
<keyword evidence="7 10" id="KW-0472">Membrane</keyword>
<feature type="transmembrane region" description="Helical" evidence="10">
    <location>
        <begin position="273"/>
        <end position="293"/>
    </location>
</feature>
<dbReference type="PANTHER" id="PTHR21137:SF35">
    <property type="entry name" value="ODORANT RECEPTOR 19A-RELATED"/>
    <property type="match status" value="1"/>
</dbReference>
<evidence type="ECO:0000256" key="5">
    <source>
        <dbReference type="ARBA" id="ARBA00022725"/>
    </source>
</evidence>
<sequence length="370" mass="42000">MNEFWSHYNLLFSFSLLGILYGGLIIAQITSLIVTCRGGDIQEMVSATYLTLTNAFSLIKVGFVYKHRTQLLKLIDTLNREEFQPRSDCQRDILKKYIKLSKLATAVLLTISMMTCCFWAIYPFTMEGGPFLPLVAYIPYNIDKSPNFELTYVGELIGIAVSAFCCLSTDTLITGLYMVLCAQCMLLCDSLINIEEYSKIDSRHTDQTESALNTAMIKNLRKCVKQHICILKFAEKTESIFTVATFGQFIVSVLILCTTLFKLSTVTELNLEFLSTVLYQLFILVEVFVLCYFGNEATVKYHKLTNSAYHCNWLAANKSFKKQLIFFMTVSQKELKVLAGGYITLSLETFAYILKSSVSYYTVLNQMNSN</sequence>
<keyword evidence="4 10" id="KW-0812">Transmembrane</keyword>
<dbReference type="GeneID" id="126885355"/>
<feature type="transmembrane region" description="Helical" evidence="10">
    <location>
        <begin position="240"/>
        <end position="261"/>
    </location>
</feature>
<feature type="transmembrane region" description="Helical" evidence="10">
    <location>
        <begin position="103"/>
        <end position="122"/>
    </location>
</feature>
<evidence type="ECO:0000256" key="4">
    <source>
        <dbReference type="ARBA" id="ARBA00022692"/>
    </source>
</evidence>
<keyword evidence="2" id="KW-1003">Cell membrane</keyword>
<keyword evidence="3 10" id="KW-0716">Sensory transduction</keyword>
<evidence type="ECO:0000256" key="10">
    <source>
        <dbReference type="RuleBase" id="RU351113"/>
    </source>
</evidence>
<comment type="caution">
    <text evidence="10">Lacks conserved residue(s) required for the propagation of feature annotation.</text>
</comment>
<proteinExistence type="inferred from homology"/>
<dbReference type="EnsemblMetazoa" id="XM_050651912.1">
    <property type="protein sequence ID" value="XP_050507869.1"/>
    <property type="gene ID" value="LOC126885355"/>
</dbReference>
<keyword evidence="6 10" id="KW-1133">Transmembrane helix</keyword>
<accession>A0ABM5KCF5</accession>
<dbReference type="Proteomes" id="UP001652700">
    <property type="component" value="Unplaced"/>
</dbReference>
<comment type="similarity">
    <text evidence="10">Belongs to the insect chemoreceptor superfamily. Heteromeric odorant receptor channel (TC 1.A.69) family.</text>
</comment>